<dbReference type="InterPro" id="IPR016035">
    <property type="entry name" value="Acyl_Trfase/lysoPLipase"/>
</dbReference>
<dbReference type="AlphaFoldDB" id="A0A6J7Q4Q4"/>
<dbReference type="InterPro" id="IPR002641">
    <property type="entry name" value="PNPLA_dom"/>
</dbReference>
<evidence type="ECO:0000256" key="1">
    <source>
        <dbReference type="ARBA" id="ARBA00023098"/>
    </source>
</evidence>
<dbReference type="SUPFAM" id="SSF52151">
    <property type="entry name" value="FabD/lysophospholipase-like"/>
    <property type="match status" value="1"/>
</dbReference>
<dbReference type="Pfam" id="PF01734">
    <property type="entry name" value="Patatin"/>
    <property type="match status" value="1"/>
</dbReference>
<reference evidence="3" key="1">
    <citation type="submission" date="2020-05" db="EMBL/GenBank/DDBJ databases">
        <authorList>
            <person name="Chiriac C."/>
            <person name="Salcher M."/>
            <person name="Ghai R."/>
            <person name="Kavagutti S V."/>
        </authorList>
    </citation>
    <scope>NUCLEOTIDE SEQUENCE</scope>
</reference>
<protein>
    <submittedName>
        <fullName evidence="3">Unannotated protein</fullName>
    </submittedName>
</protein>
<organism evidence="3">
    <name type="scientific">freshwater metagenome</name>
    <dbReference type="NCBI Taxonomy" id="449393"/>
    <lineage>
        <taxon>unclassified sequences</taxon>
        <taxon>metagenomes</taxon>
        <taxon>ecological metagenomes</taxon>
    </lineage>
</organism>
<dbReference type="GO" id="GO:0006629">
    <property type="term" value="P:lipid metabolic process"/>
    <property type="evidence" value="ECO:0007669"/>
    <property type="project" value="UniProtKB-KW"/>
</dbReference>
<feature type="domain" description="PNPLA" evidence="2">
    <location>
        <begin position="62"/>
        <end position="266"/>
    </location>
</feature>
<evidence type="ECO:0000259" key="2">
    <source>
        <dbReference type="Pfam" id="PF01734"/>
    </source>
</evidence>
<accession>A0A6J7Q4Q4</accession>
<name>A0A6J7Q4Q4_9ZZZZ</name>
<keyword evidence="1" id="KW-0443">Lipid metabolism</keyword>
<evidence type="ECO:0000313" key="3">
    <source>
        <dbReference type="EMBL" id="CAB5012720.1"/>
    </source>
</evidence>
<dbReference type="EMBL" id="CAFBOS010000171">
    <property type="protein sequence ID" value="CAB5012720.1"/>
    <property type="molecule type" value="Genomic_DNA"/>
</dbReference>
<gene>
    <name evidence="3" type="ORF">UFOPK3967_02327</name>
</gene>
<dbReference type="Gene3D" id="3.40.1090.10">
    <property type="entry name" value="Cytosolic phospholipase A2 catalytic domain"/>
    <property type="match status" value="2"/>
</dbReference>
<sequence>MPATSCFGNVPMWGLSAYRARDASHPRCQPPTSPADTAGHPARWARAPECALYDAGVASIGLVLSAGGAPGRAYHAGTLAGIQSVTGWDPRTADLVVGTSAGSSAAAFLRAGLSPADDLARYTGEPLSDEGTALLAQVHTPAPALPPPNGGRLLRPSLAVRSVLRGTTAITALSGLSPRGRWNGAPMGQRVRDLWGNSWPADPTWICAVRVRDGRRVVFGRDDVATPDIGTAVQASSAVPRIVQPVRIGTDEYIDGATHSSTNADLVAPLAFELVIIVSAMTAVPSIARGAPRAPGIMWYSRALAREVEAIRATGTPVLVVQPTRADLEARRGSDQFAAVALQAAQSVRANLARREARAALDILGAASLLATATS</sequence>
<proteinExistence type="predicted"/>